<dbReference type="EMBL" id="UINC01189264">
    <property type="protein sequence ID" value="SVE02878.1"/>
    <property type="molecule type" value="Genomic_DNA"/>
</dbReference>
<sequence length="116" mass="12465">MADPIGPKALPNVVAFILLMAGFISIIRPKTDVVWPNRQVRAKLVGAVMALLVYPLALEVLGFVISTMLVVTGLSYLYGAPPRRGLGAAATLAVVLWLFFVQVLALPLPIGSVWLR</sequence>
<evidence type="ECO:0000313" key="3">
    <source>
        <dbReference type="EMBL" id="SVE02878.1"/>
    </source>
</evidence>
<accession>A0A383A771</accession>
<feature type="transmembrane region" description="Helical" evidence="1">
    <location>
        <begin position="9"/>
        <end position="27"/>
    </location>
</feature>
<gene>
    <name evidence="3" type="ORF">METZ01_LOCUS455732</name>
</gene>
<proteinExistence type="predicted"/>
<feature type="transmembrane region" description="Helical" evidence="1">
    <location>
        <begin position="86"/>
        <end position="110"/>
    </location>
</feature>
<name>A0A383A771_9ZZZZ</name>
<dbReference type="Pfam" id="PF07331">
    <property type="entry name" value="TctB"/>
    <property type="match status" value="1"/>
</dbReference>
<evidence type="ECO:0000259" key="2">
    <source>
        <dbReference type="Pfam" id="PF07331"/>
    </source>
</evidence>
<keyword evidence="1" id="KW-0812">Transmembrane</keyword>
<keyword evidence="1" id="KW-0472">Membrane</keyword>
<feature type="transmembrane region" description="Helical" evidence="1">
    <location>
        <begin position="47"/>
        <end position="74"/>
    </location>
</feature>
<dbReference type="InterPro" id="IPR009936">
    <property type="entry name" value="DUF1468"/>
</dbReference>
<keyword evidence="1" id="KW-1133">Transmembrane helix</keyword>
<protein>
    <recommendedName>
        <fullName evidence="2">DUF1468 domain-containing protein</fullName>
    </recommendedName>
</protein>
<organism evidence="3">
    <name type="scientific">marine metagenome</name>
    <dbReference type="NCBI Taxonomy" id="408172"/>
    <lineage>
        <taxon>unclassified sequences</taxon>
        <taxon>metagenomes</taxon>
        <taxon>ecological metagenomes</taxon>
    </lineage>
</organism>
<feature type="domain" description="DUF1468" evidence="2">
    <location>
        <begin position="3"/>
        <end position="109"/>
    </location>
</feature>
<reference evidence="3" key="1">
    <citation type="submission" date="2018-05" db="EMBL/GenBank/DDBJ databases">
        <authorList>
            <person name="Lanie J.A."/>
            <person name="Ng W.-L."/>
            <person name="Kazmierczak K.M."/>
            <person name="Andrzejewski T.M."/>
            <person name="Davidsen T.M."/>
            <person name="Wayne K.J."/>
            <person name="Tettelin H."/>
            <person name="Glass J.I."/>
            <person name="Rusch D."/>
            <person name="Podicherti R."/>
            <person name="Tsui H.-C.T."/>
            <person name="Winkler M.E."/>
        </authorList>
    </citation>
    <scope>NUCLEOTIDE SEQUENCE</scope>
</reference>
<dbReference type="AlphaFoldDB" id="A0A383A771"/>
<evidence type="ECO:0000256" key="1">
    <source>
        <dbReference type="SAM" id="Phobius"/>
    </source>
</evidence>